<dbReference type="Proteomes" id="UP001565368">
    <property type="component" value="Unassembled WGS sequence"/>
</dbReference>
<proteinExistence type="predicted"/>
<feature type="compositionally biased region" description="Basic and acidic residues" evidence="5">
    <location>
        <begin position="1"/>
        <end position="45"/>
    </location>
</feature>
<gene>
    <name evidence="7" type="primary">SNU23</name>
    <name evidence="7" type="ORF">Q8F55_002881</name>
</gene>
<keyword evidence="1" id="KW-0479">Metal-binding</keyword>
<evidence type="ECO:0000256" key="5">
    <source>
        <dbReference type="SAM" id="MobiDB-lite"/>
    </source>
</evidence>
<evidence type="ECO:0000313" key="7">
    <source>
        <dbReference type="EMBL" id="KAL1411895.1"/>
    </source>
</evidence>
<dbReference type="SUPFAM" id="SSF57667">
    <property type="entry name" value="beta-beta-alpha zinc fingers"/>
    <property type="match status" value="1"/>
</dbReference>
<evidence type="ECO:0000256" key="3">
    <source>
        <dbReference type="ARBA" id="ARBA00022833"/>
    </source>
</evidence>
<dbReference type="GeneID" id="95983924"/>
<reference evidence="7 8" key="1">
    <citation type="submission" date="2023-08" db="EMBL/GenBank/DDBJ databases">
        <title>Annotated Genome Sequence of Vanrija albida AlHP1.</title>
        <authorList>
            <person name="Herzog R."/>
        </authorList>
    </citation>
    <scope>NUCLEOTIDE SEQUENCE [LARGE SCALE GENOMIC DNA]</scope>
    <source>
        <strain evidence="7 8">AlHP1</strain>
    </source>
</reference>
<feature type="domain" description="C2H2-type" evidence="6">
    <location>
        <begin position="93"/>
        <end position="115"/>
    </location>
</feature>
<name>A0ABR3QB02_9TREE</name>
<dbReference type="Pfam" id="PF12874">
    <property type="entry name" value="zf-met"/>
    <property type="match status" value="1"/>
</dbReference>
<accession>A0ABR3QB02</accession>
<evidence type="ECO:0000313" key="8">
    <source>
        <dbReference type="Proteomes" id="UP001565368"/>
    </source>
</evidence>
<sequence length="229" mass="25606">MESKPPPPERKQWDKGEWAEKARQRDVAAAEHAKKAEEAAKEGRKYRPMPDGPAPTGLAQQHKDLNLGKNLGKTVLVQTSTGTQGPRGAGFYCELCNRTLKDSLSYLDHLNSRFHLAKLGQSTHVARSTVAQVRERIRQLREESKTKVDAKNFDFQKRLATVRGAEQAKRDARREDRKRKREERREADKLGRVGVQKGASGAEVAAAVSEQNSIEAMMGFGGFGTTRKR</sequence>
<feature type="region of interest" description="Disordered" evidence="5">
    <location>
        <begin position="1"/>
        <end position="60"/>
    </location>
</feature>
<keyword evidence="3" id="KW-0862">Zinc</keyword>
<dbReference type="PANTHER" id="PTHR45986:SF1">
    <property type="entry name" value="ZINC FINGER MATRIN-TYPE PROTEIN 2"/>
    <property type="match status" value="1"/>
</dbReference>
<dbReference type="InterPro" id="IPR013087">
    <property type="entry name" value="Znf_C2H2_type"/>
</dbReference>
<dbReference type="InterPro" id="IPR036236">
    <property type="entry name" value="Znf_C2H2_sf"/>
</dbReference>
<feature type="compositionally biased region" description="Basic and acidic residues" evidence="5">
    <location>
        <begin position="166"/>
        <end position="175"/>
    </location>
</feature>
<organism evidence="7 8">
    <name type="scientific">Vanrija albida</name>
    <dbReference type="NCBI Taxonomy" id="181172"/>
    <lineage>
        <taxon>Eukaryota</taxon>
        <taxon>Fungi</taxon>
        <taxon>Dikarya</taxon>
        <taxon>Basidiomycota</taxon>
        <taxon>Agaricomycotina</taxon>
        <taxon>Tremellomycetes</taxon>
        <taxon>Trichosporonales</taxon>
        <taxon>Trichosporonaceae</taxon>
        <taxon>Vanrija</taxon>
    </lineage>
</organism>
<keyword evidence="2" id="KW-0863">Zinc-finger</keyword>
<protein>
    <submittedName>
        <fullName evidence="7">U4/U6.U5 snRNP associated protein</fullName>
    </submittedName>
</protein>
<dbReference type="EMBL" id="JBBXJM010000002">
    <property type="protein sequence ID" value="KAL1411895.1"/>
    <property type="molecule type" value="Genomic_DNA"/>
</dbReference>
<dbReference type="RefSeq" id="XP_069211839.1">
    <property type="nucleotide sequence ID" value="XM_069351453.1"/>
</dbReference>
<evidence type="ECO:0000256" key="2">
    <source>
        <dbReference type="ARBA" id="ARBA00022771"/>
    </source>
</evidence>
<evidence type="ECO:0000256" key="1">
    <source>
        <dbReference type="ARBA" id="ARBA00022723"/>
    </source>
</evidence>
<dbReference type="InterPro" id="IPR040107">
    <property type="entry name" value="Snu23"/>
</dbReference>
<keyword evidence="8" id="KW-1185">Reference proteome</keyword>
<evidence type="ECO:0000259" key="6">
    <source>
        <dbReference type="PROSITE" id="PS00028"/>
    </source>
</evidence>
<dbReference type="InterPro" id="IPR003604">
    <property type="entry name" value="Matrin/U1-like-C_Znf_C2H2"/>
</dbReference>
<keyword evidence="4" id="KW-0539">Nucleus</keyword>
<feature type="region of interest" description="Disordered" evidence="5">
    <location>
        <begin position="164"/>
        <end position="198"/>
    </location>
</feature>
<dbReference type="SMART" id="SM00451">
    <property type="entry name" value="ZnF_U1"/>
    <property type="match status" value="1"/>
</dbReference>
<evidence type="ECO:0000256" key="4">
    <source>
        <dbReference type="ARBA" id="ARBA00023242"/>
    </source>
</evidence>
<comment type="caution">
    <text evidence="7">The sequence shown here is derived from an EMBL/GenBank/DDBJ whole genome shotgun (WGS) entry which is preliminary data.</text>
</comment>
<dbReference type="PROSITE" id="PS00028">
    <property type="entry name" value="ZINC_FINGER_C2H2_1"/>
    <property type="match status" value="1"/>
</dbReference>
<dbReference type="PANTHER" id="PTHR45986">
    <property type="entry name" value="ZINC FINGER MATRIN-TYPE PROTEIN 2"/>
    <property type="match status" value="1"/>
</dbReference>